<name>A0A7G9WDQ0_9FIRM</name>
<reference evidence="6 7" key="1">
    <citation type="submission" date="2020-08" db="EMBL/GenBank/DDBJ databases">
        <authorList>
            <person name="Ren C."/>
            <person name="Gu Y."/>
            <person name="Xu Y."/>
        </authorList>
    </citation>
    <scope>NUCLEOTIDE SEQUENCE [LARGE SCALE GENOMIC DNA]</scope>
    <source>
        <strain evidence="6 7">LBM18003</strain>
    </source>
</reference>
<keyword evidence="1" id="KW-0805">Transcription regulation</keyword>
<dbReference type="AlphaFoldDB" id="A0A7G9WDQ0"/>
<protein>
    <submittedName>
        <fullName evidence="6">TetR/AcrR family transcriptional regulator</fullName>
    </submittedName>
</protein>
<keyword evidence="3" id="KW-0804">Transcription</keyword>
<keyword evidence="7" id="KW-1185">Reference proteome</keyword>
<dbReference type="EMBL" id="CP060696">
    <property type="protein sequence ID" value="QNO16812.1"/>
    <property type="molecule type" value="Genomic_DNA"/>
</dbReference>
<dbReference type="PANTHER" id="PTHR43479:SF11">
    <property type="entry name" value="ACREF_ENVCD OPERON REPRESSOR-RELATED"/>
    <property type="match status" value="1"/>
</dbReference>
<sequence length="211" mass="24536">MRGEKREKLTQFNRQNILEAAQQLFSSKGVSQTTMDEIAAKADYSKSTVYVYFKSKEEIYDTIVFESMKMLKNRLQNILQKNTDFKSFFFAICHEMTVFQREYSLYFDSILGEISVKPEDFERCPVLREIYCTGEEINQMISEKLTACMANGSVRSELQPIPTIFMLWASIGGIIRMAAQKEKYLKKQILREDFLQYSFTLLYEGLTGGSK</sequence>
<evidence type="ECO:0000256" key="2">
    <source>
        <dbReference type="ARBA" id="ARBA00023125"/>
    </source>
</evidence>
<dbReference type="PANTHER" id="PTHR43479">
    <property type="entry name" value="ACREF/ENVCD OPERON REPRESSOR-RELATED"/>
    <property type="match status" value="1"/>
</dbReference>
<dbReference type="KEGG" id="caml:H6X83_07440"/>
<dbReference type="PRINTS" id="PR00455">
    <property type="entry name" value="HTHTETR"/>
</dbReference>
<dbReference type="GO" id="GO:0003677">
    <property type="term" value="F:DNA binding"/>
    <property type="evidence" value="ECO:0007669"/>
    <property type="project" value="UniProtKB-UniRule"/>
</dbReference>
<accession>A0A7G9WDQ0</accession>
<feature type="domain" description="HTH tetR-type" evidence="5">
    <location>
        <begin position="11"/>
        <end position="71"/>
    </location>
</feature>
<evidence type="ECO:0000259" key="5">
    <source>
        <dbReference type="PROSITE" id="PS50977"/>
    </source>
</evidence>
<proteinExistence type="predicted"/>
<evidence type="ECO:0000256" key="3">
    <source>
        <dbReference type="ARBA" id="ARBA00023163"/>
    </source>
</evidence>
<dbReference type="RefSeq" id="WP_212505879.1">
    <property type="nucleotide sequence ID" value="NZ_CP060696.1"/>
</dbReference>
<dbReference type="Gene3D" id="1.10.357.10">
    <property type="entry name" value="Tetracycline Repressor, domain 2"/>
    <property type="match status" value="1"/>
</dbReference>
<dbReference type="GO" id="GO:0045892">
    <property type="term" value="P:negative regulation of DNA-templated transcription"/>
    <property type="evidence" value="ECO:0007669"/>
    <property type="project" value="UniProtKB-ARBA"/>
</dbReference>
<dbReference type="InterPro" id="IPR009057">
    <property type="entry name" value="Homeodomain-like_sf"/>
</dbReference>
<evidence type="ECO:0000313" key="6">
    <source>
        <dbReference type="EMBL" id="QNO16812.1"/>
    </source>
</evidence>
<evidence type="ECO:0000256" key="1">
    <source>
        <dbReference type="ARBA" id="ARBA00023015"/>
    </source>
</evidence>
<organism evidence="6 7">
    <name type="scientific">Caproicibacterium amylolyticum</name>
    <dbReference type="NCBI Taxonomy" id="2766537"/>
    <lineage>
        <taxon>Bacteria</taxon>
        <taxon>Bacillati</taxon>
        <taxon>Bacillota</taxon>
        <taxon>Clostridia</taxon>
        <taxon>Eubacteriales</taxon>
        <taxon>Oscillospiraceae</taxon>
        <taxon>Caproicibacterium</taxon>
    </lineage>
</organism>
<dbReference type="Proteomes" id="UP000516046">
    <property type="component" value="Chromosome"/>
</dbReference>
<dbReference type="FunFam" id="1.10.10.60:FF:000141">
    <property type="entry name" value="TetR family transcriptional regulator"/>
    <property type="match status" value="1"/>
</dbReference>
<feature type="DNA-binding region" description="H-T-H motif" evidence="4">
    <location>
        <begin position="34"/>
        <end position="53"/>
    </location>
</feature>
<keyword evidence="2 4" id="KW-0238">DNA-binding</keyword>
<dbReference type="InterPro" id="IPR001647">
    <property type="entry name" value="HTH_TetR"/>
</dbReference>
<dbReference type="Pfam" id="PF00440">
    <property type="entry name" value="TetR_N"/>
    <property type="match status" value="1"/>
</dbReference>
<dbReference type="SUPFAM" id="SSF46689">
    <property type="entry name" value="Homeodomain-like"/>
    <property type="match status" value="1"/>
</dbReference>
<dbReference type="PROSITE" id="PS50977">
    <property type="entry name" value="HTH_TETR_2"/>
    <property type="match status" value="1"/>
</dbReference>
<evidence type="ECO:0000313" key="7">
    <source>
        <dbReference type="Proteomes" id="UP000516046"/>
    </source>
</evidence>
<evidence type="ECO:0000256" key="4">
    <source>
        <dbReference type="PROSITE-ProRule" id="PRU00335"/>
    </source>
</evidence>
<dbReference type="InterPro" id="IPR050624">
    <property type="entry name" value="HTH-type_Tx_Regulator"/>
</dbReference>
<dbReference type="Gene3D" id="1.10.10.60">
    <property type="entry name" value="Homeodomain-like"/>
    <property type="match status" value="1"/>
</dbReference>
<gene>
    <name evidence="6" type="ORF">H6X83_07440</name>
</gene>